<accession>A0A438BRS1</accession>
<proteinExistence type="predicted"/>
<dbReference type="AlphaFoldDB" id="A0A438BRS1"/>
<evidence type="ECO:0000313" key="3">
    <source>
        <dbReference type="Proteomes" id="UP000288805"/>
    </source>
</evidence>
<name>A0A438BRS1_VITVI</name>
<dbReference type="Proteomes" id="UP000288805">
    <property type="component" value="Unassembled WGS sequence"/>
</dbReference>
<evidence type="ECO:0000256" key="1">
    <source>
        <dbReference type="SAM" id="MobiDB-lite"/>
    </source>
</evidence>
<sequence length="110" mass="12508">MSSCLDEENLREAQSYTRIEIKWAIALSTFYDTDLPTIFSEKGMLGPHALISKSSWSKHVSHMFASIALKVIQEEEEIYVMEQDPPVELSDEHLKPIPRGCNNHERASSS</sequence>
<protein>
    <submittedName>
        <fullName evidence="2">Uncharacterized protein</fullName>
    </submittedName>
</protein>
<organism evidence="2 3">
    <name type="scientific">Vitis vinifera</name>
    <name type="common">Grape</name>
    <dbReference type="NCBI Taxonomy" id="29760"/>
    <lineage>
        <taxon>Eukaryota</taxon>
        <taxon>Viridiplantae</taxon>
        <taxon>Streptophyta</taxon>
        <taxon>Embryophyta</taxon>
        <taxon>Tracheophyta</taxon>
        <taxon>Spermatophyta</taxon>
        <taxon>Magnoliopsida</taxon>
        <taxon>eudicotyledons</taxon>
        <taxon>Gunneridae</taxon>
        <taxon>Pentapetalae</taxon>
        <taxon>rosids</taxon>
        <taxon>Vitales</taxon>
        <taxon>Vitaceae</taxon>
        <taxon>Viteae</taxon>
        <taxon>Vitis</taxon>
    </lineage>
</organism>
<gene>
    <name evidence="2" type="ORF">CK203_088776</name>
</gene>
<reference evidence="2 3" key="1">
    <citation type="journal article" date="2018" name="PLoS Genet.">
        <title>Population sequencing reveals clonal diversity and ancestral inbreeding in the grapevine cultivar Chardonnay.</title>
        <authorList>
            <person name="Roach M.J."/>
            <person name="Johnson D.L."/>
            <person name="Bohlmann J."/>
            <person name="van Vuuren H.J."/>
            <person name="Jones S.J."/>
            <person name="Pretorius I.S."/>
            <person name="Schmidt S.A."/>
            <person name="Borneman A.R."/>
        </authorList>
    </citation>
    <scope>NUCLEOTIDE SEQUENCE [LARGE SCALE GENOMIC DNA]</scope>
    <source>
        <strain evidence="3">cv. Chardonnay</strain>
        <tissue evidence="2">Leaf</tissue>
    </source>
</reference>
<dbReference type="EMBL" id="QGNW01002648">
    <property type="protein sequence ID" value="RVW13648.1"/>
    <property type="molecule type" value="Genomic_DNA"/>
</dbReference>
<evidence type="ECO:0000313" key="2">
    <source>
        <dbReference type="EMBL" id="RVW13648.1"/>
    </source>
</evidence>
<feature type="region of interest" description="Disordered" evidence="1">
    <location>
        <begin position="89"/>
        <end position="110"/>
    </location>
</feature>
<comment type="caution">
    <text evidence="2">The sequence shown here is derived from an EMBL/GenBank/DDBJ whole genome shotgun (WGS) entry which is preliminary data.</text>
</comment>